<gene>
    <name evidence="3" type="ORF">EI427_19555</name>
</gene>
<evidence type="ECO:0008006" key="5">
    <source>
        <dbReference type="Google" id="ProtNLM"/>
    </source>
</evidence>
<proteinExistence type="inferred from homology"/>
<dbReference type="EMBL" id="CP034562">
    <property type="protein sequence ID" value="AZQ64328.1"/>
    <property type="molecule type" value="Genomic_DNA"/>
</dbReference>
<dbReference type="RefSeq" id="WP_126617906.1">
    <property type="nucleotide sequence ID" value="NZ_CP034562.1"/>
</dbReference>
<dbReference type="Gene3D" id="3.75.10.10">
    <property type="entry name" value="L-arginine/glycine Amidinotransferase, Chain A"/>
    <property type="match status" value="1"/>
</dbReference>
<dbReference type="InterPro" id="IPR033195">
    <property type="entry name" value="AmidinoTrfase"/>
</dbReference>
<keyword evidence="2" id="KW-0808">Transferase</keyword>
<dbReference type="SUPFAM" id="SSF55909">
    <property type="entry name" value="Pentein"/>
    <property type="match status" value="1"/>
</dbReference>
<sequence length="333" mass="37884">MKNLEKNIGVDFEYGTLKEVIVGPPNMYMPKKLPAYLKDFLSEDAYQMYEKLAGSTVEKVYPEIHKKQVEQVDAVVELLRSRGVKVHVCEHLTEAEKKFGVNQVDSYQSNTYMRDAMVVIDNNFIETNMFDPGRRRDRFSIRRTLQERLKGSNAKIVAMPEPIIDWDGDSFADGIFLEGGDTFVLGKNILVGNTGNASNTAGIEWLQNYLGEEYNVQEVRLSNNFVHLDCVLSTLRPGLALIVKEAFLDGIPDLIKDWTFVDVSPEDAEKYLATNALVLDNKTVLMSASLGHISKEIRKHNHEVIEMPFDALEWQGGSFRCWHHPLIREVNNN</sequence>
<name>A0A3Q9FTV5_9BACT</name>
<evidence type="ECO:0000256" key="2">
    <source>
        <dbReference type="ARBA" id="ARBA00022679"/>
    </source>
</evidence>
<dbReference type="Proteomes" id="UP000267268">
    <property type="component" value="Chromosome 1"/>
</dbReference>
<comment type="similarity">
    <text evidence="1">Belongs to the amidinotransferase family.</text>
</comment>
<dbReference type="AlphaFoldDB" id="A0A3Q9FTV5"/>
<dbReference type="OrthoDB" id="9807502at2"/>
<evidence type="ECO:0000313" key="4">
    <source>
        <dbReference type="Proteomes" id="UP000267268"/>
    </source>
</evidence>
<protein>
    <recommendedName>
        <fullName evidence="5">Amidinotransferase</fullName>
    </recommendedName>
</protein>
<dbReference type="KEGG" id="fll:EI427_19555"/>
<organism evidence="3 4">
    <name type="scientific">Flammeovirga pectinis</name>
    <dbReference type="NCBI Taxonomy" id="2494373"/>
    <lineage>
        <taxon>Bacteria</taxon>
        <taxon>Pseudomonadati</taxon>
        <taxon>Bacteroidota</taxon>
        <taxon>Cytophagia</taxon>
        <taxon>Cytophagales</taxon>
        <taxon>Flammeovirgaceae</taxon>
        <taxon>Flammeovirga</taxon>
    </lineage>
</organism>
<evidence type="ECO:0000256" key="1">
    <source>
        <dbReference type="ARBA" id="ARBA00006943"/>
    </source>
</evidence>
<evidence type="ECO:0000313" key="3">
    <source>
        <dbReference type="EMBL" id="AZQ64328.1"/>
    </source>
</evidence>
<dbReference type="GO" id="GO:0015067">
    <property type="term" value="F:amidinotransferase activity"/>
    <property type="evidence" value="ECO:0007669"/>
    <property type="project" value="InterPro"/>
</dbReference>
<dbReference type="Pfam" id="PF19420">
    <property type="entry name" value="DDAH_eukar"/>
    <property type="match status" value="1"/>
</dbReference>
<dbReference type="PANTHER" id="PTHR10488:SF1">
    <property type="entry name" value="GLYCINE AMIDINOTRANSFERASE, MITOCHONDRIAL"/>
    <property type="match status" value="1"/>
</dbReference>
<keyword evidence="4" id="KW-1185">Reference proteome</keyword>
<accession>A0A3Q9FTV5</accession>
<reference evidence="3 4" key="1">
    <citation type="submission" date="2018-12" db="EMBL/GenBank/DDBJ databases">
        <title>Flammeovirga pectinis sp. nov., isolated from the gut of the Korean scallop, Patinopecten yessoensis.</title>
        <authorList>
            <person name="Bae J.-W."/>
            <person name="Jeong Y.-S."/>
            <person name="Kang W."/>
        </authorList>
    </citation>
    <scope>NUCLEOTIDE SEQUENCE [LARGE SCALE GENOMIC DNA]</scope>
    <source>
        <strain evidence="3 4">L12M1</strain>
    </source>
</reference>
<dbReference type="PANTHER" id="PTHR10488">
    <property type="entry name" value="GLYCINE AMIDINOTRANSFERASE, MITOCHONDRIAL"/>
    <property type="match status" value="1"/>
</dbReference>